<keyword evidence="5" id="KW-1185">Reference proteome</keyword>
<keyword evidence="3" id="KW-0964">Secreted</keyword>
<dbReference type="RefSeq" id="XP_017778764.1">
    <property type="nucleotide sequence ID" value="XM_017923275.1"/>
</dbReference>
<proteinExistence type="inferred from homology"/>
<gene>
    <name evidence="6 7 8" type="primary">LOC108564276</name>
</gene>
<evidence type="ECO:0000313" key="8">
    <source>
        <dbReference type="RefSeq" id="XP_017778764.1"/>
    </source>
</evidence>
<evidence type="ECO:0000313" key="7">
    <source>
        <dbReference type="RefSeq" id="XP_017778763.1"/>
    </source>
</evidence>
<keyword evidence="4" id="KW-0732">Signal</keyword>
<dbReference type="PRINTS" id="PR01366">
    <property type="entry name" value="ROYALJELLY"/>
</dbReference>
<evidence type="ECO:0000256" key="3">
    <source>
        <dbReference type="ARBA" id="ARBA00022525"/>
    </source>
</evidence>
<dbReference type="Gene3D" id="2.120.10.30">
    <property type="entry name" value="TolB, C-terminal domain"/>
    <property type="match status" value="1"/>
</dbReference>
<sequence length="497" mass="57564">MAVSRSSSWFHSWNPPNPVLPDTYYKIDHSFNEPESTEWRPLPWEEQQHLQKGNQKTAKPPSILPYLLSFGLLAGLHPASNAPRLGKFRENRELERTGPFTTWYAWKQLDFAFQSEEQREAAIENGNFIPENNLPLGIEVYGDRLFVSMPKWKDGVPITLGVLPKYPLDTEARIEPYPNWDFHNTNDCDGLTSVYRMEADECGRLWVIDSGQIEVTIKPKQVCPPQIHIFDLETDKLLLRYDLPEEFIKQDSLYSNIKVDVRKGRCEDAYAYVTDVWRFGLVTFSLREMRSWRITDHLFYPDPLAAAYKLDDLEFEWTDGIFGMALSPVLNGDRILYFNPMSSFREFYVRTSVVQNETGWNDVKDAFKVLGQSRGKSGHASASAMDRNGILIYNQVTRNSIGCWDSRKPYLRQNLGVLANDNDTLIFPNDMKIDQERKQNVWVITNKLPFYLYKKLDPSEINFRIMSANINEAIKGTVCDPKTFGSQHPFDEELDCY</sequence>
<dbReference type="PANTHER" id="PTHR10009">
    <property type="entry name" value="PROTEIN YELLOW-RELATED"/>
    <property type="match status" value="1"/>
</dbReference>
<comment type="subcellular location">
    <subcellularLocation>
        <location evidence="1">Secreted</location>
    </subcellularLocation>
</comment>
<name>A0ABM1MW14_NICVS</name>
<accession>A0ABM1MW14</accession>
<evidence type="ECO:0000256" key="2">
    <source>
        <dbReference type="ARBA" id="ARBA00009127"/>
    </source>
</evidence>
<dbReference type="InterPro" id="IPR011042">
    <property type="entry name" value="6-blade_b-propeller_TolB-like"/>
</dbReference>
<evidence type="ECO:0000256" key="4">
    <source>
        <dbReference type="ARBA" id="ARBA00022729"/>
    </source>
</evidence>
<protein>
    <submittedName>
        <fullName evidence="6 7">Protein yellow-like</fullName>
    </submittedName>
</protein>
<evidence type="ECO:0000256" key="1">
    <source>
        <dbReference type="ARBA" id="ARBA00004613"/>
    </source>
</evidence>
<organism evidence="5 8">
    <name type="scientific">Nicrophorus vespilloides</name>
    <name type="common">Boreal carrion beetle</name>
    <dbReference type="NCBI Taxonomy" id="110193"/>
    <lineage>
        <taxon>Eukaryota</taxon>
        <taxon>Metazoa</taxon>
        <taxon>Ecdysozoa</taxon>
        <taxon>Arthropoda</taxon>
        <taxon>Hexapoda</taxon>
        <taxon>Insecta</taxon>
        <taxon>Pterygota</taxon>
        <taxon>Neoptera</taxon>
        <taxon>Endopterygota</taxon>
        <taxon>Coleoptera</taxon>
        <taxon>Polyphaga</taxon>
        <taxon>Staphyliniformia</taxon>
        <taxon>Silphidae</taxon>
        <taxon>Nicrophorinae</taxon>
        <taxon>Nicrophorus</taxon>
    </lineage>
</organism>
<dbReference type="SUPFAM" id="SSF101898">
    <property type="entry name" value="NHL repeat"/>
    <property type="match status" value="1"/>
</dbReference>
<dbReference type="GeneID" id="108564276"/>
<comment type="similarity">
    <text evidence="2">Belongs to the major royal jelly protein family.</text>
</comment>
<dbReference type="Proteomes" id="UP000695000">
    <property type="component" value="Unplaced"/>
</dbReference>
<dbReference type="RefSeq" id="XP_017778762.1">
    <property type="nucleotide sequence ID" value="XM_017923273.1"/>
</dbReference>
<dbReference type="PANTHER" id="PTHR10009:SF13">
    <property type="entry name" value="DOPAMINECHROME TAUTOMERASE"/>
    <property type="match status" value="1"/>
</dbReference>
<dbReference type="RefSeq" id="XP_017778763.1">
    <property type="nucleotide sequence ID" value="XM_017923274.1"/>
</dbReference>
<dbReference type="Pfam" id="PF03022">
    <property type="entry name" value="MRJP"/>
    <property type="match status" value="1"/>
</dbReference>
<evidence type="ECO:0000313" key="6">
    <source>
        <dbReference type="RefSeq" id="XP_017778762.1"/>
    </source>
</evidence>
<evidence type="ECO:0000313" key="5">
    <source>
        <dbReference type="Proteomes" id="UP000695000"/>
    </source>
</evidence>
<dbReference type="InterPro" id="IPR017996">
    <property type="entry name" value="MRJP/yellow-related"/>
</dbReference>
<reference evidence="6 7" key="1">
    <citation type="submission" date="2025-05" db="UniProtKB">
        <authorList>
            <consortium name="RefSeq"/>
        </authorList>
    </citation>
    <scope>IDENTIFICATION</scope>
    <source>
        <tissue evidence="6 7">Whole Larva</tissue>
    </source>
</reference>